<name>R0LCU7_ANAPL</name>
<dbReference type="EMBL" id="KB742853">
    <property type="protein sequence ID" value="EOB03499.1"/>
    <property type="molecule type" value="Genomic_DNA"/>
</dbReference>
<accession>R0LCU7</accession>
<keyword evidence="2" id="KW-1185">Reference proteome</keyword>
<evidence type="ECO:0000313" key="2">
    <source>
        <dbReference type="Proteomes" id="UP000296049"/>
    </source>
</evidence>
<dbReference type="Proteomes" id="UP000296049">
    <property type="component" value="Unassembled WGS sequence"/>
</dbReference>
<sequence>MCPWMDKQADRRRRSTLKLKQISQSKNYQEQERHLLLHFLFEINQKKDESVRHNIEHKQNRLTEVQYEQKHIVDGRHSLGRSVSPNLHEGMFKGTEVSTDDLMSLSNYYRQYWNVPD</sequence>
<organism evidence="1 2">
    <name type="scientific">Anas platyrhynchos</name>
    <name type="common">Mallard</name>
    <name type="synonym">Anas boschas</name>
    <dbReference type="NCBI Taxonomy" id="8839"/>
    <lineage>
        <taxon>Eukaryota</taxon>
        <taxon>Metazoa</taxon>
        <taxon>Chordata</taxon>
        <taxon>Craniata</taxon>
        <taxon>Vertebrata</taxon>
        <taxon>Euteleostomi</taxon>
        <taxon>Archelosauria</taxon>
        <taxon>Archosauria</taxon>
        <taxon>Dinosauria</taxon>
        <taxon>Saurischia</taxon>
        <taxon>Theropoda</taxon>
        <taxon>Coelurosauria</taxon>
        <taxon>Aves</taxon>
        <taxon>Neognathae</taxon>
        <taxon>Galloanserae</taxon>
        <taxon>Anseriformes</taxon>
        <taxon>Anatidae</taxon>
        <taxon>Anatinae</taxon>
        <taxon>Anas</taxon>
    </lineage>
</organism>
<protein>
    <submittedName>
        <fullName evidence="1">Uncharacterized protein</fullName>
    </submittedName>
</protein>
<reference evidence="2" key="1">
    <citation type="journal article" date="2013" name="Nat. Genet.">
        <title>The duck genome and transcriptome provide insight into an avian influenza virus reservoir species.</title>
        <authorList>
            <person name="Huang Y."/>
            <person name="Li Y."/>
            <person name="Burt D.W."/>
            <person name="Chen H."/>
            <person name="Zhang Y."/>
            <person name="Qian W."/>
            <person name="Kim H."/>
            <person name="Gan S."/>
            <person name="Zhao Y."/>
            <person name="Li J."/>
            <person name="Yi K."/>
            <person name="Feng H."/>
            <person name="Zhu P."/>
            <person name="Li B."/>
            <person name="Liu Q."/>
            <person name="Fairley S."/>
            <person name="Magor K.E."/>
            <person name="Du Z."/>
            <person name="Hu X."/>
            <person name="Goodman L."/>
            <person name="Tafer H."/>
            <person name="Vignal A."/>
            <person name="Lee T."/>
            <person name="Kim K.W."/>
            <person name="Sheng Z."/>
            <person name="An Y."/>
            <person name="Searle S."/>
            <person name="Herrero J."/>
            <person name="Groenen M.A."/>
            <person name="Crooijmans R.P."/>
            <person name="Faraut T."/>
            <person name="Cai Q."/>
            <person name="Webster R.G."/>
            <person name="Aldridge J.R."/>
            <person name="Warren W.C."/>
            <person name="Bartschat S."/>
            <person name="Kehr S."/>
            <person name="Marz M."/>
            <person name="Stadler P.F."/>
            <person name="Smith J."/>
            <person name="Kraus R.H."/>
            <person name="Zhao Y."/>
            <person name="Ren L."/>
            <person name="Fei J."/>
            <person name="Morisson M."/>
            <person name="Kaiser P."/>
            <person name="Griffin D.K."/>
            <person name="Rao M."/>
            <person name="Pitel F."/>
            <person name="Wang J."/>
            <person name="Li N."/>
        </authorList>
    </citation>
    <scope>NUCLEOTIDE SEQUENCE [LARGE SCALE GENOMIC DNA]</scope>
</reference>
<proteinExistence type="predicted"/>
<gene>
    <name evidence="1" type="ORF">Anapl_04162</name>
</gene>
<dbReference type="AlphaFoldDB" id="R0LCU7"/>
<evidence type="ECO:0000313" key="1">
    <source>
        <dbReference type="EMBL" id="EOB03499.1"/>
    </source>
</evidence>